<evidence type="ECO:0000259" key="2">
    <source>
        <dbReference type="Pfam" id="PF13259"/>
    </source>
</evidence>
<feature type="domain" description="Gag1-like clamp" evidence="2">
    <location>
        <begin position="62"/>
        <end position="125"/>
    </location>
</feature>
<keyword evidence="4" id="KW-1185">Reference proteome</keyword>
<protein>
    <recommendedName>
        <fullName evidence="2">Gag1-like clamp domain-containing protein</fullName>
    </recommendedName>
</protein>
<dbReference type="OrthoDB" id="1896025at2759"/>
<dbReference type="PANTHER" id="PTHR33373:SF13">
    <property type="entry name" value="DUF4050 DOMAIN-CONTAINING PROTEIN"/>
    <property type="match status" value="1"/>
</dbReference>
<name>A0A022Q2Y4_ERYGU</name>
<dbReference type="PhylomeDB" id="A0A022Q2Y4"/>
<dbReference type="eggNOG" id="ENOG502RZBV">
    <property type="taxonomic scope" value="Eukaryota"/>
</dbReference>
<dbReference type="KEGG" id="egt:105974139"/>
<feature type="signal peptide" evidence="1">
    <location>
        <begin position="1"/>
        <end position="23"/>
    </location>
</feature>
<accession>A0A022Q2Y4</accession>
<dbReference type="EMBL" id="KI632182">
    <property type="protein sequence ID" value="EYU23012.1"/>
    <property type="molecule type" value="Genomic_DNA"/>
</dbReference>
<sequence>MMLYSSFSSWISHFLNCMGSCIGCCVKSDPIIAVDKPSNGLRIQGQAVKSGLSDDFWSTSTCDLEYNPSMQSQRSFSSITVSNQNLGITTASNHPEFVDHGLRLWNQSRLQWCGNKKPQKKGKVQEPVLNWNANYENLLGTSKRFAEPVPLSEMVDFLVDIWDQEGLYE</sequence>
<organism evidence="3 4">
    <name type="scientific">Erythranthe guttata</name>
    <name type="common">Yellow monkey flower</name>
    <name type="synonym">Mimulus guttatus</name>
    <dbReference type="NCBI Taxonomy" id="4155"/>
    <lineage>
        <taxon>Eukaryota</taxon>
        <taxon>Viridiplantae</taxon>
        <taxon>Streptophyta</taxon>
        <taxon>Embryophyta</taxon>
        <taxon>Tracheophyta</taxon>
        <taxon>Spermatophyta</taxon>
        <taxon>Magnoliopsida</taxon>
        <taxon>eudicotyledons</taxon>
        <taxon>Gunneridae</taxon>
        <taxon>Pentapetalae</taxon>
        <taxon>asterids</taxon>
        <taxon>lamiids</taxon>
        <taxon>Lamiales</taxon>
        <taxon>Phrymaceae</taxon>
        <taxon>Erythranthe</taxon>
    </lineage>
</organism>
<dbReference type="Proteomes" id="UP000030748">
    <property type="component" value="Unassembled WGS sequence"/>
</dbReference>
<dbReference type="AlphaFoldDB" id="A0A022Q2Y4"/>
<evidence type="ECO:0000256" key="1">
    <source>
        <dbReference type="SAM" id="SignalP"/>
    </source>
</evidence>
<dbReference type="OMA" id="DLFACMG"/>
<dbReference type="Pfam" id="PF13259">
    <property type="entry name" value="clamp_Gag1-like"/>
    <property type="match status" value="2"/>
</dbReference>
<evidence type="ECO:0000313" key="3">
    <source>
        <dbReference type="EMBL" id="EYU23012.1"/>
    </source>
</evidence>
<evidence type="ECO:0000313" key="4">
    <source>
        <dbReference type="Proteomes" id="UP000030748"/>
    </source>
</evidence>
<reference evidence="3 4" key="1">
    <citation type="journal article" date="2013" name="Proc. Natl. Acad. Sci. U.S.A.">
        <title>Fine-scale variation in meiotic recombination in Mimulus inferred from population shotgun sequencing.</title>
        <authorList>
            <person name="Hellsten U."/>
            <person name="Wright K.M."/>
            <person name="Jenkins J."/>
            <person name="Shu S."/>
            <person name="Yuan Y."/>
            <person name="Wessler S.R."/>
            <person name="Schmutz J."/>
            <person name="Willis J.H."/>
            <person name="Rokhsar D.S."/>
        </authorList>
    </citation>
    <scope>NUCLEOTIDE SEQUENCE [LARGE SCALE GENOMIC DNA]</scope>
    <source>
        <strain evidence="4">cv. DUN x IM62</strain>
    </source>
</reference>
<dbReference type="STRING" id="4155.A0A022Q2Y4"/>
<proteinExistence type="predicted"/>
<dbReference type="InterPro" id="IPR025124">
    <property type="entry name" value="Gag1-like_clamp"/>
</dbReference>
<keyword evidence="1" id="KW-0732">Signal</keyword>
<dbReference type="PANTHER" id="PTHR33373">
    <property type="entry name" value="OS07G0479600 PROTEIN"/>
    <property type="match status" value="1"/>
</dbReference>
<feature type="chain" id="PRO_5001503721" description="Gag1-like clamp domain-containing protein" evidence="1">
    <location>
        <begin position="24"/>
        <end position="169"/>
    </location>
</feature>
<gene>
    <name evidence="3" type="ORF">MIMGU_mgv1a015050mg</name>
</gene>
<feature type="domain" description="Gag1-like clamp" evidence="2">
    <location>
        <begin position="129"/>
        <end position="169"/>
    </location>
</feature>